<dbReference type="GO" id="GO:0003700">
    <property type="term" value="F:DNA-binding transcription factor activity"/>
    <property type="evidence" value="ECO:0007669"/>
    <property type="project" value="InterPro"/>
</dbReference>
<dbReference type="Proteomes" id="UP001226084">
    <property type="component" value="Unassembled WGS sequence"/>
</dbReference>
<evidence type="ECO:0000256" key="3">
    <source>
        <dbReference type="ARBA" id="ARBA00023163"/>
    </source>
</evidence>
<dbReference type="GO" id="GO:0043565">
    <property type="term" value="F:sequence-specific DNA binding"/>
    <property type="evidence" value="ECO:0007669"/>
    <property type="project" value="InterPro"/>
</dbReference>
<evidence type="ECO:0000259" key="4">
    <source>
        <dbReference type="PROSITE" id="PS01124"/>
    </source>
</evidence>
<evidence type="ECO:0000313" key="6">
    <source>
        <dbReference type="Proteomes" id="UP001226084"/>
    </source>
</evidence>
<name>A0AAP5AIZ8_9GAMM</name>
<dbReference type="PANTHER" id="PTHR46796">
    <property type="entry name" value="HTH-TYPE TRANSCRIPTIONAL ACTIVATOR RHAS-RELATED"/>
    <property type="match status" value="1"/>
</dbReference>
<dbReference type="InterPro" id="IPR018060">
    <property type="entry name" value="HTH_AraC"/>
</dbReference>
<keyword evidence="3" id="KW-0804">Transcription</keyword>
<gene>
    <name evidence="5" type="ORF">QE424_001529</name>
</gene>
<evidence type="ECO:0000313" key="5">
    <source>
        <dbReference type="EMBL" id="MDQ1108370.1"/>
    </source>
</evidence>
<evidence type="ECO:0000256" key="2">
    <source>
        <dbReference type="ARBA" id="ARBA00023125"/>
    </source>
</evidence>
<dbReference type="SMART" id="SM00342">
    <property type="entry name" value="HTH_ARAC"/>
    <property type="match status" value="1"/>
</dbReference>
<dbReference type="PANTHER" id="PTHR46796:SF12">
    <property type="entry name" value="HTH-TYPE DNA-BINDING TRANSCRIPTIONAL ACTIVATOR EUTR"/>
    <property type="match status" value="1"/>
</dbReference>
<comment type="caution">
    <text evidence="5">The sequence shown here is derived from an EMBL/GenBank/DDBJ whole genome shotgun (WGS) entry which is preliminary data.</text>
</comment>
<evidence type="ECO:0000256" key="1">
    <source>
        <dbReference type="ARBA" id="ARBA00023015"/>
    </source>
</evidence>
<dbReference type="PROSITE" id="PS01124">
    <property type="entry name" value="HTH_ARAC_FAMILY_2"/>
    <property type="match status" value="1"/>
</dbReference>
<dbReference type="Pfam" id="PF12833">
    <property type="entry name" value="HTH_18"/>
    <property type="match status" value="1"/>
</dbReference>
<dbReference type="Gene3D" id="1.10.10.60">
    <property type="entry name" value="Homeodomain-like"/>
    <property type="match status" value="1"/>
</dbReference>
<dbReference type="AlphaFoldDB" id="A0AAP5AIZ8"/>
<keyword evidence="2" id="KW-0238">DNA-binding</keyword>
<sequence length="328" mass="35563">MPSLIFPDFEAYSNSVKGIDSHIRVTGRGDGAWVLNLLDLGEVILLHGMDGAPVVYRGAPLASRFAAYLALPGSETEVDGQHVGEAEVSWLAPRIEVHGFTRVPARFLCIDVAEQLLLDQAAHIDGLEVSRLYRTGNITSSPTMVADIGGMVRRALDIHDRAPEAFAQAAARRAFAAQLSALLLQCHLQAAGEPAVARRGRPPLPRREIVRRGIEHIQRSLRGEAAFSDIPFAVGASQRSLNRAFDDLFGMAPHQFYLVERLHAIRSALRSAAPGDTVTGICSRFGVWDLGRMAALYARMFGLQPAQELSRALAGKPSATGATSTRRR</sequence>
<proteinExistence type="predicted"/>
<protein>
    <submittedName>
        <fullName evidence="5">AraC family ethanolamine operon transcriptional activator</fullName>
    </submittedName>
</protein>
<keyword evidence="1" id="KW-0805">Transcription regulation</keyword>
<accession>A0AAP5AIZ8</accession>
<dbReference type="InterPro" id="IPR050204">
    <property type="entry name" value="AraC_XylS_family_regulators"/>
</dbReference>
<dbReference type="EMBL" id="JAUTAS010000001">
    <property type="protein sequence ID" value="MDQ1108370.1"/>
    <property type="molecule type" value="Genomic_DNA"/>
</dbReference>
<feature type="domain" description="HTH araC/xylS-type" evidence="4">
    <location>
        <begin position="211"/>
        <end position="311"/>
    </location>
</feature>
<organism evidence="5 6">
    <name type="scientific">Stenotrophomonas rhizophila</name>
    <dbReference type="NCBI Taxonomy" id="216778"/>
    <lineage>
        <taxon>Bacteria</taxon>
        <taxon>Pseudomonadati</taxon>
        <taxon>Pseudomonadota</taxon>
        <taxon>Gammaproteobacteria</taxon>
        <taxon>Lysobacterales</taxon>
        <taxon>Lysobacteraceae</taxon>
        <taxon>Stenotrophomonas</taxon>
    </lineage>
</organism>
<reference evidence="5" key="1">
    <citation type="submission" date="2023-07" db="EMBL/GenBank/DDBJ databases">
        <title>Functional and genomic diversity of the sorghum phyllosphere microbiome.</title>
        <authorList>
            <person name="Shade A."/>
        </authorList>
    </citation>
    <scope>NUCLEOTIDE SEQUENCE</scope>
    <source>
        <strain evidence="5">SORGH_AS_0457</strain>
    </source>
</reference>